<keyword evidence="2" id="KW-0472">Membrane</keyword>
<evidence type="ECO:0000313" key="4">
    <source>
        <dbReference type="Proteomes" id="UP000282892"/>
    </source>
</evidence>
<organism evidence="3 4">
    <name type="scientific">Neobacillus mesonae</name>
    <dbReference type="NCBI Taxonomy" id="1193713"/>
    <lineage>
        <taxon>Bacteria</taxon>
        <taxon>Bacillati</taxon>
        <taxon>Bacillota</taxon>
        <taxon>Bacilli</taxon>
        <taxon>Bacillales</taxon>
        <taxon>Bacillaceae</taxon>
        <taxon>Neobacillus</taxon>
    </lineage>
</organism>
<sequence>MNKKQKISWGVSFGSIALVAGMVSYLGLSNGNTNNKQMDTNQGISANRNSDGQSLDNFNNDKGQELFDGDSSSAFNQDGQGPSIDF</sequence>
<evidence type="ECO:0000313" key="3">
    <source>
        <dbReference type="EMBL" id="AZU63663.1"/>
    </source>
</evidence>
<feature type="compositionally biased region" description="Polar residues" evidence="1">
    <location>
        <begin position="34"/>
        <end position="61"/>
    </location>
</feature>
<dbReference type="OrthoDB" id="2944009at2"/>
<keyword evidence="2" id="KW-0812">Transmembrane</keyword>
<feature type="transmembrane region" description="Helical" evidence="2">
    <location>
        <begin position="7"/>
        <end position="28"/>
    </location>
</feature>
<dbReference type="EMBL" id="CP022572">
    <property type="protein sequence ID" value="AZU63663.1"/>
    <property type="molecule type" value="Genomic_DNA"/>
</dbReference>
<keyword evidence="2" id="KW-1133">Transmembrane helix</keyword>
<accession>A0A3T0I2W6</accession>
<proteinExistence type="predicted"/>
<reference evidence="3 4" key="1">
    <citation type="submission" date="2017-07" db="EMBL/GenBank/DDBJ databases">
        <title>The complete genome sequence of Bacillus mesonae strain H20-5, an efficient strain improving plant abiotic stress resistance.</title>
        <authorList>
            <person name="Kim S.Y."/>
            <person name="Song H."/>
            <person name="Sang M.K."/>
            <person name="Weon H.-Y."/>
            <person name="Song J."/>
        </authorList>
    </citation>
    <scope>NUCLEOTIDE SEQUENCE [LARGE SCALE GENOMIC DNA]</scope>
    <source>
        <strain evidence="3 4">H20-5</strain>
    </source>
</reference>
<dbReference type="Proteomes" id="UP000282892">
    <property type="component" value="Chromosome"/>
</dbReference>
<dbReference type="RefSeq" id="WP_066386176.1">
    <property type="nucleotide sequence ID" value="NZ_CP022572.1"/>
</dbReference>
<gene>
    <name evidence="3" type="ORF">CHR53_21635</name>
</gene>
<name>A0A3T0I2W6_9BACI</name>
<dbReference type="KEGG" id="nmk:CHR53_21635"/>
<feature type="compositionally biased region" description="Polar residues" evidence="1">
    <location>
        <begin position="70"/>
        <end position="80"/>
    </location>
</feature>
<feature type="region of interest" description="Disordered" evidence="1">
    <location>
        <begin position="34"/>
        <end position="86"/>
    </location>
</feature>
<evidence type="ECO:0000256" key="2">
    <source>
        <dbReference type="SAM" id="Phobius"/>
    </source>
</evidence>
<evidence type="ECO:0000256" key="1">
    <source>
        <dbReference type="SAM" id="MobiDB-lite"/>
    </source>
</evidence>
<dbReference type="AlphaFoldDB" id="A0A3T0I2W6"/>
<keyword evidence="4" id="KW-1185">Reference proteome</keyword>
<protein>
    <submittedName>
        <fullName evidence="3">Uncharacterized protein</fullName>
    </submittedName>
</protein>